<dbReference type="InterPro" id="IPR000711">
    <property type="entry name" value="ATPase_OSCP/dsu"/>
</dbReference>
<reference evidence="8 9" key="1">
    <citation type="submission" date="2019-08" db="EMBL/GenBank/DDBJ databases">
        <title>Genome of Luteibaculum oceani JCM 18817.</title>
        <authorList>
            <person name="Bowman J.P."/>
        </authorList>
    </citation>
    <scope>NUCLEOTIDE SEQUENCE [LARGE SCALE GENOMIC DNA]</scope>
    <source>
        <strain evidence="8 9">JCM 18817</strain>
    </source>
</reference>
<keyword evidence="5 7" id="KW-0472">Membrane</keyword>
<dbReference type="InterPro" id="IPR026015">
    <property type="entry name" value="ATP_synth_OSCP/delta_N_sf"/>
</dbReference>
<dbReference type="Proteomes" id="UP000321168">
    <property type="component" value="Unassembled WGS sequence"/>
</dbReference>
<dbReference type="Pfam" id="PF00213">
    <property type="entry name" value="OSCP"/>
    <property type="match status" value="1"/>
</dbReference>
<evidence type="ECO:0000256" key="4">
    <source>
        <dbReference type="ARBA" id="ARBA00023065"/>
    </source>
</evidence>
<evidence type="ECO:0000256" key="7">
    <source>
        <dbReference type="HAMAP-Rule" id="MF_01416"/>
    </source>
</evidence>
<dbReference type="PRINTS" id="PR00125">
    <property type="entry name" value="ATPASEDELTA"/>
</dbReference>
<dbReference type="GO" id="GO:0045259">
    <property type="term" value="C:proton-transporting ATP synthase complex"/>
    <property type="evidence" value="ECO:0007669"/>
    <property type="project" value="UniProtKB-KW"/>
</dbReference>
<dbReference type="HAMAP" id="MF_01416">
    <property type="entry name" value="ATP_synth_delta_bact"/>
    <property type="match status" value="1"/>
</dbReference>
<dbReference type="OrthoDB" id="9802471at2"/>
<dbReference type="Gene3D" id="1.10.520.20">
    <property type="entry name" value="N-terminal domain of the delta subunit of the F1F0-ATP synthase"/>
    <property type="match status" value="1"/>
</dbReference>
<protein>
    <recommendedName>
        <fullName evidence="7">ATP synthase subunit delta</fullName>
    </recommendedName>
    <alternativeName>
        <fullName evidence="7">ATP synthase F(1) sector subunit delta</fullName>
    </alternativeName>
    <alternativeName>
        <fullName evidence="7">F-type ATPase subunit delta</fullName>
        <shortName evidence="7">F-ATPase subunit delta</shortName>
    </alternativeName>
</protein>
<keyword evidence="2 7" id="KW-0813">Transport</keyword>
<comment type="similarity">
    <text evidence="7">Belongs to the ATPase delta chain family.</text>
</comment>
<dbReference type="EMBL" id="VORB01000001">
    <property type="protein sequence ID" value="TXC85288.1"/>
    <property type="molecule type" value="Genomic_DNA"/>
</dbReference>
<evidence type="ECO:0000256" key="3">
    <source>
        <dbReference type="ARBA" id="ARBA00022781"/>
    </source>
</evidence>
<dbReference type="GO" id="GO:0046933">
    <property type="term" value="F:proton-transporting ATP synthase activity, rotational mechanism"/>
    <property type="evidence" value="ECO:0007669"/>
    <property type="project" value="UniProtKB-UniRule"/>
</dbReference>
<organism evidence="8 9">
    <name type="scientific">Luteibaculum oceani</name>
    <dbReference type="NCBI Taxonomy" id="1294296"/>
    <lineage>
        <taxon>Bacteria</taxon>
        <taxon>Pseudomonadati</taxon>
        <taxon>Bacteroidota</taxon>
        <taxon>Flavobacteriia</taxon>
        <taxon>Flavobacteriales</taxon>
        <taxon>Luteibaculaceae</taxon>
        <taxon>Luteibaculum</taxon>
    </lineage>
</organism>
<name>A0A5C6VPQ4_9FLAO</name>
<keyword evidence="6 7" id="KW-0066">ATP synthesis</keyword>
<dbReference type="NCBIfam" id="TIGR01145">
    <property type="entry name" value="ATP_synt_delta"/>
    <property type="match status" value="1"/>
</dbReference>
<evidence type="ECO:0000256" key="1">
    <source>
        <dbReference type="ARBA" id="ARBA00004370"/>
    </source>
</evidence>
<dbReference type="SUPFAM" id="SSF47928">
    <property type="entry name" value="N-terminal domain of the delta subunit of the F1F0-ATP synthase"/>
    <property type="match status" value="1"/>
</dbReference>
<keyword evidence="7" id="KW-0139">CF(1)</keyword>
<dbReference type="AlphaFoldDB" id="A0A5C6VPQ4"/>
<keyword evidence="4 7" id="KW-0406">Ion transport</keyword>
<gene>
    <name evidence="7 8" type="primary">atpH</name>
    <name evidence="8" type="ORF">FRX97_01300</name>
</gene>
<dbReference type="RefSeq" id="WP_147012576.1">
    <property type="nucleotide sequence ID" value="NZ_VORB01000001.1"/>
</dbReference>
<comment type="caution">
    <text evidence="8">The sequence shown here is derived from an EMBL/GenBank/DDBJ whole genome shotgun (WGS) entry which is preliminary data.</text>
</comment>
<accession>A0A5C6VPQ4</accession>
<sequence>MGQIKVASRYAKSLLDLAQENKASEAVKADVLLVASAITENKDLELLLKSPIIREDKKVKILSEIFNEKISPLTLQFIQLLAKKGRESLLLEICNSFTNLYRKANDIQKLTIISAVKLDESTKKEILSRVQPDGMTLEIEEQINPELIGGFIVKLDDKQIDASVLGSFRKLKKDFKNNPFVANF</sequence>
<evidence type="ECO:0000256" key="5">
    <source>
        <dbReference type="ARBA" id="ARBA00023136"/>
    </source>
</evidence>
<comment type="subcellular location">
    <subcellularLocation>
        <location evidence="7">Cell membrane</location>
        <topology evidence="7">Peripheral membrane protein</topology>
    </subcellularLocation>
    <subcellularLocation>
        <location evidence="1">Membrane</location>
    </subcellularLocation>
</comment>
<dbReference type="PANTHER" id="PTHR11910">
    <property type="entry name" value="ATP SYNTHASE DELTA CHAIN"/>
    <property type="match status" value="1"/>
</dbReference>
<evidence type="ECO:0000256" key="2">
    <source>
        <dbReference type="ARBA" id="ARBA00022448"/>
    </source>
</evidence>
<evidence type="ECO:0000313" key="8">
    <source>
        <dbReference type="EMBL" id="TXC85288.1"/>
    </source>
</evidence>
<proteinExistence type="inferred from homology"/>
<keyword evidence="9" id="KW-1185">Reference proteome</keyword>
<evidence type="ECO:0000256" key="6">
    <source>
        <dbReference type="ARBA" id="ARBA00023310"/>
    </source>
</evidence>
<comment type="function">
    <text evidence="7">F(1)F(0) ATP synthase produces ATP from ADP in the presence of a proton or sodium gradient. F-type ATPases consist of two structural domains, F(1) containing the extramembraneous catalytic core and F(0) containing the membrane proton channel, linked together by a central stalk and a peripheral stalk. During catalysis, ATP synthesis in the catalytic domain of F(1) is coupled via a rotary mechanism of the central stalk subunits to proton translocation.</text>
</comment>
<evidence type="ECO:0000313" key="9">
    <source>
        <dbReference type="Proteomes" id="UP000321168"/>
    </source>
</evidence>
<dbReference type="GO" id="GO:0005886">
    <property type="term" value="C:plasma membrane"/>
    <property type="evidence" value="ECO:0007669"/>
    <property type="project" value="UniProtKB-SubCell"/>
</dbReference>
<keyword evidence="7" id="KW-1003">Cell membrane</keyword>
<keyword evidence="3 7" id="KW-0375">Hydrogen ion transport</keyword>
<comment type="function">
    <text evidence="7">This protein is part of the stalk that links CF(0) to CF(1). It either transmits conformational changes from CF(0) to CF(1) or is implicated in proton conduction.</text>
</comment>